<evidence type="ECO:0000256" key="1">
    <source>
        <dbReference type="PROSITE-ProRule" id="PRU00023"/>
    </source>
</evidence>
<accession>A0ABN9RXH9</accession>
<comment type="caution">
    <text evidence="2">The sequence shown here is derived from an EMBL/GenBank/DDBJ whole genome shotgun (WGS) entry which is preliminary data.</text>
</comment>
<dbReference type="Gene3D" id="1.25.40.20">
    <property type="entry name" value="Ankyrin repeat-containing domain"/>
    <property type="match status" value="1"/>
</dbReference>
<keyword evidence="1" id="KW-0040">ANK repeat</keyword>
<dbReference type="PROSITE" id="PS50297">
    <property type="entry name" value="ANK_REP_REGION"/>
    <property type="match status" value="1"/>
</dbReference>
<name>A0ABN9RXH9_9DINO</name>
<feature type="repeat" description="ANK" evidence="1">
    <location>
        <begin position="33"/>
        <end position="65"/>
    </location>
</feature>
<sequence>MIPLSDAIKMDNLAILRYLVEEVKVETLNLQVEGYSPVQLAVIWGKPEILVYLLSRGGDPLLGSEYSAADMARMRQQRLREAHANSGDGAEFEGFSITRREIEPLLEEGQVILEVMEGVEAQGSFQAWAERNGRHPLVRRFSEGVVCSEPRYQLLVARELVATQRATLLSLPERAALEAEAAALEAARAKEEQPLADVLVEAGFTSSAAKELRDAFRIPTLKKLRDSRPSPEDPRP</sequence>
<dbReference type="EMBL" id="CAUYUJ010008410">
    <property type="protein sequence ID" value="CAK0823854.1"/>
    <property type="molecule type" value="Genomic_DNA"/>
</dbReference>
<dbReference type="Proteomes" id="UP001189429">
    <property type="component" value="Unassembled WGS sequence"/>
</dbReference>
<protein>
    <recommendedName>
        <fullName evidence="4">Ankyrin repeat domain-containing protein</fullName>
    </recommendedName>
</protein>
<feature type="non-terminal residue" evidence="2">
    <location>
        <position position="236"/>
    </location>
</feature>
<proteinExistence type="predicted"/>
<evidence type="ECO:0000313" key="2">
    <source>
        <dbReference type="EMBL" id="CAK0823854.1"/>
    </source>
</evidence>
<dbReference type="SUPFAM" id="SSF48403">
    <property type="entry name" value="Ankyrin repeat"/>
    <property type="match status" value="1"/>
</dbReference>
<organism evidence="2 3">
    <name type="scientific">Prorocentrum cordatum</name>
    <dbReference type="NCBI Taxonomy" id="2364126"/>
    <lineage>
        <taxon>Eukaryota</taxon>
        <taxon>Sar</taxon>
        <taxon>Alveolata</taxon>
        <taxon>Dinophyceae</taxon>
        <taxon>Prorocentrales</taxon>
        <taxon>Prorocentraceae</taxon>
        <taxon>Prorocentrum</taxon>
    </lineage>
</organism>
<evidence type="ECO:0008006" key="4">
    <source>
        <dbReference type="Google" id="ProtNLM"/>
    </source>
</evidence>
<dbReference type="InterPro" id="IPR036770">
    <property type="entry name" value="Ankyrin_rpt-contain_sf"/>
</dbReference>
<gene>
    <name evidence="2" type="ORF">PCOR1329_LOCUS24424</name>
</gene>
<dbReference type="InterPro" id="IPR002110">
    <property type="entry name" value="Ankyrin_rpt"/>
</dbReference>
<dbReference type="PROSITE" id="PS50088">
    <property type="entry name" value="ANK_REPEAT"/>
    <property type="match status" value="1"/>
</dbReference>
<reference evidence="2" key="1">
    <citation type="submission" date="2023-10" db="EMBL/GenBank/DDBJ databases">
        <authorList>
            <person name="Chen Y."/>
            <person name="Shah S."/>
            <person name="Dougan E. K."/>
            <person name="Thang M."/>
            <person name="Chan C."/>
        </authorList>
    </citation>
    <scope>NUCLEOTIDE SEQUENCE [LARGE SCALE GENOMIC DNA]</scope>
</reference>
<evidence type="ECO:0000313" key="3">
    <source>
        <dbReference type="Proteomes" id="UP001189429"/>
    </source>
</evidence>
<keyword evidence="3" id="KW-1185">Reference proteome</keyword>